<keyword evidence="5" id="KW-0443">Lipid metabolism</keyword>
<dbReference type="InterPro" id="IPR029063">
    <property type="entry name" value="SAM-dependent_MTases_sf"/>
</dbReference>
<dbReference type="InterPro" id="IPR050723">
    <property type="entry name" value="CFA/CMAS"/>
</dbReference>
<dbReference type="GeneID" id="63820672"/>
<evidence type="ECO:0000313" key="7">
    <source>
        <dbReference type="EMBL" id="KZT11940.1"/>
    </source>
</evidence>
<dbReference type="EMBL" id="KV427606">
    <property type="protein sequence ID" value="KZT11940.1"/>
    <property type="molecule type" value="Genomic_DNA"/>
</dbReference>
<evidence type="ECO:0000256" key="4">
    <source>
        <dbReference type="ARBA" id="ARBA00022691"/>
    </source>
</evidence>
<dbReference type="InterPro" id="IPR003333">
    <property type="entry name" value="CMAS"/>
</dbReference>
<keyword evidence="8" id="KW-1185">Reference proteome</keyword>
<feature type="compositionally biased region" description="Acidic residues" evidence="6">
    <location>
        <begin position="206"/>
        <end position="216"/>
    </location>
</feature>
<feature type="compositionally biased region" description="Polar residues" evidence="6">
    <location>
        <begin position="173"/>
        <end position="187"/>
    </location>
</feature>
<evidence type="ECO:0000256" key="3">
    <source>
        <dbReference type="ARBA" id="ARBA00022679"/>
    </source>
</evidence>
<dbReference type="RefSeq" id="XP_040769588.1">
    <property type="nucleotide sequence ID" value="XM_040903642.1"/>
</dbReference>
<evidence type="ECO:0000256" key="5">
    <source>
        <dbReference type="ARBA" id="ARBA00023098"/>
    </source>
</evidence>
<dbReference type="PANTHER" id="PTHR43667">
    <property type="entry name" value="CYCLOPROPANE-FATTY-ACYL-PHOSPHOLIPID SYNTHASE"/>
    <property type="match status" value="1"/>
</dbReference>
<dbReference type="AlphaFoldDB" id="A0A165HMS6"/>
<dbReference type="PIRSF" id="PIRSF003085">
    <property type="entry name" value="CMAS"/>
    <property type="match status" value="1"/>
</dbReference>
<keyword evidence="2" id="KW-0489">Methyltransferase</keyword>
<dbReference type="STRING" id="1314785.A0A165HMS6"/>
<comment type="similarity">
    <text evidence="1">Belongs to the CFA/CMAS family.</text>
</comment>
<evidence type="ECO:0000313" key="8">
    <source>
        <dbReference type="Proteomes" id="UP000076871"/>
    </source>
</evidence>
<evidence type="ECO:0000256" key="1">
    <source>
        <dbReference type="ARBA" id="ARBA00010815"/>
    </source>
</evidence>
<protein>
    <submittedName>
        <fullName evidence="7">Cyclopropane-fatty-acyl-phospholipid synthase</fullName>
    </submittedName>
</protein>
<sequence length="521" mass="58485">MGAHSVDWEGLDGEDPAFCVQLIVRNPAFWIRVAMQGDLGFAESYMFGDVDICFGRQGEEGEQGGEALFRFFELLLANRKILDAIDTPLARIGRLPAAAAAKTRLANTLIQAKTNIAAHYDVSNRMFAAFLSRDMTYSCAIFPELDGYVYPYSPSTSTSSSTSASTSKDSPVVSESQSDGLPQSANGSDRGVERNIGRREDKTEVVDEEEDNRDDEELYEAQMRKLQHIIGRADIKRGHRVLEIGTGWGALAITIARTVPDVQVDTITLSEEQAALALERIEIAGLGEQQSKKCKYRPARVRVHLMDYRSLPPAWAGAFDRMVSVEMVEAVGKEWMETYWKQIDWALKPDTGVGVVQGITIPEARFDTYMRDTDFIRKWVGSPVHIFPGGFLPTVTFLVDTLTRGSGGRLVTESMDNIGPHYARTLKEWRRRFEDKFEEEILPALKEEYPLVMGHEVEGAEEAIEVFKRKWVYYFCYCEVGFASRRLGDHIITFTREGNVGYGCPAVEWEEEEGCAPEVTE</sequence>
<feature type="compositionally biased region" description="Basic and acidic residues" evidence="6">
    <location>
        <begin position="190"/>
        <end position="205"/>
    </location>
</feature>
<dbReference type="Gene3D" id="3.40.50.150">
    <property type="entry name" value="Vaccinia Virus protein VP39"/>
    <property type="match status" value="1"/>
</dbReference>
<gene>
    <name evidence="7" type="ORF">LAESUDRAFT_641078</name>
</gene>
<evidence type="ECO:0000256" key="6">
    <source>
        <dbReference type="SAM" id="MobiDB-lite"/>
    </source>
</evidence>
<keyword evidence="4" id="KW-0949">S-adenosyl-L-methionine</keyword>
<dbReference type="SUPFAM" id="SSF53335">
    <property type="entry name" value="S-adenosyl-L-methionine-dependent methyltransferases"/>
    <property type="match status" value="1"/>
</dbReference>
<dbReference type="GO" id="GO:0008610">
    <property type="term" value="P:lipid biosynthetic process"/>
    <property type="evidence" value="ECO:0007669"/>
    <property type="project" value="InterPro"/>
</dbReference>
<dbReference type="GO" id="GO:0008168">
    <property type="term" value="F:methyltransferase activity"/>
    <property type="evidence" value="ECO:0007669"/>
    <property type="project" value="UniProtKB-KW"/>
</dbReference>
<organism evidence="7 8">
    <name type="scientific">Laetiporus sulphureus 93-53</name>
    <dbReference type="NCBI Taxonomy" id="1314785"/>
    <lineage>
        <taxon>Eukaryota</taxon>
        <taxon>Fungi</taxon>
        <taxon>Dikarya</taxon>
        <taxon>Basidiomycota</taxon>
        <taxon>Agaricomycotina</taxon>
        <taxon>Agaricomycetes</taxon>
        <taxon>Polyporales</taxon>
        <taxon>Laetiporus</taxon>
    </lineage>
</organism>
<accession>A0A165HMS6</accession>
<dbReference type="Pfam" id="PF02353">
    <property type="entry name" value="CMAS"/>
    <property type="match status" value="2"/>
</dbReference>
<proteinExistence type="inferred from homology"/>
<feature type="compositionally biased region" description="Low complexity" evidence="6">
    <location>
        <begin position="154"/>
        <end position="167"/>
    </location>
</feature>
<dbReference type="GO" id="GO:0032259">
    <property type="term" value="P:methylation"/>
    <property type="evidence" value="ECO:0007669"/>
    <property type="project" value="UniProtKB-KW"/>
</dbReference>
<dbReference type="Proteomes" id="UP000076871">
    <property type="component" value="Unassembled WGS sequence"/>
</dbReference>
<dbReference type="CDD" id="cd02440">
    <property type="entry name" value="AdoMet_MTases"/>
    <property type="match status" value="1"/>
</dbReference>
<feature type="region of interest" description="Disordered" evidence="6">
    <location>
        <begin position="154"/>
        <end position="216"/>
    </location>
</feature>
<reference evidence="7 8" key="1">
    <citation type="journal article" date="2016" name="Mol. Biol. Evol.">
        <title>Comparative Genomics of Early-Diverging Mushroom-Forming Fungi Provides Insights into the Origins of Lignocellulose Decay Capabilities.</title>
        <authorList>
            <person name="Nagy L.G."/>
            <person name="Riley R."/>
            <person name="Tritt A."/>
            <person name="Adam C."/>
            <person name="Daum C."/>
            <person name="Floudas D."/>
            <person name="Sun H."/>
            <person name="Yadav J.S."/>
            <person name="Pangilinan J."/>
            <person name="Larsson K.H."/>
            <person name="Matsuura K."/>
            <person name="Barry K."/>
            <person name="Labutti K."/>
            <person name="Kuo R."/>
            <person name="Ohm R.A."/>
            <person name="Bhattacharya S.S."/>
            <person name="Shirouzu T."/>
            <person name="Yoshinaga Y."/>
            <person name="Martin F.M."/>
            <person name="Grigoriev I.V."/>
            <person name="Hibbett D.S."/>
        </authorList>
    </citation>
    <scope>NUCLEOTIDE SEQUENCE [LARGE SCALE GENOMIC DNA]</scope>
    <source>
        <strain evidence="7 8">93-53</strain>
    </source>
</reference>
<dbReference type="OrthoDB" id="8300214at2759"/>
<dbReference type="PANTHER" id="PTHR43667:SF2">
    <property type="entry name" value="FATTY ACID C-METHYL TRANSFERASE"/>
    <property type="match status" value="1"/>
</dbReference>
<evidence type="ECO:0000256" key="2">
    <source>
        <dbReference type="ARBA" id="ARBA00022603"/>
    </source>
</evidence>
<name>A0A165HMS6_9APHY</name>
<dbReference type="InParanoid" id="A0A165HMS6"/>
<keyword evidence="3" id="KW-0808">Transferase</keyword>